<evidence type="ECO:0000256" key="1">
    <source>
        <dbReference type="SAM" id="SignalP"/>
    </source>
</evidence>
<keyword evidence="4" id="KW-1185">Reference proteome</keyword>
<accession>A0A9Q1CL06</accession>
<sequence>MCFFSISTSLLFSCISLPPDEESILETSWNFPQTLSTLYNLYRPTYYSSAPQYFDLIYNIYIIIFFSFGPLEIFKDHVNSFHVSIKFTFEVSNHQVVFLDVLVKLDAGTISTSLYCKPTDKHLLLHFDSVHPQKLKKSLVYSQCLRTKRICSDPADYDRSIPSLTDYFLKNGYPIHIIKQGILKAASVNRQELLKLKPPIRVYPLCLSTIP</sequence>
<feature type="chain" id="PRO_5040326416" description="Helix-turn-helix domain-containing protein" evidence="1">
    <location>
        <begin position="17"/>
        <end position="211"/>
    </location>
</feature>
<dbReference type="PANTHER" id="PTHR21301:SF10">
    <property type="entry name" value="REVERSE TRANSCRIPTASE DOMAIN-CONTAINING PROTEIN"/>
    <property type="match status" value="1"/>
</dbReference>
<dbReference type="OrthoDB" id="5959141at2759"/>
<feature type="domain" description="Helix-turn-helix" evidence="2">
    <location>
        <begin position="124"/>
        <end position="181"/>
    </location>
</feature>
<comment type="caution">
    <text evidence="3">The sequence shown here is derived from an EMBL/GenBank/DDBJ whole genome shotgun (WGS) entry which is preliminary data.</text>
</comment>
<dbReference type="PANTHER" id="PTHR21301">
    <property type="entry name" value="REVERSE TRANSCRIPTASE"/>
    <property type="match status" value="1"/>
</dbReference>
<dbReference type="InterPro" id="IPR058912">
    <property type="entry name" value="HTH_animal"/>
</dbReference>
<name>A0A9Q1CL06_HOLLE</name>
<evidence type="ECO:0000259" key="2">
    <source>
        <dbReference type="Pfam" id="PF26215"/>
    </source>
</evidence>
<organism evidence="3 4">
    <name type="scientific">Holothuria leucospilota</name>
    <name type="common">Black long sea cucumber</name>
    <name type="synonym">Mertensiothuria leucospilota</name>
    <dbReference type="NCBI Taxonomy" id="206669"/>
    <lineage>
        <taxon>Eukaryota</taxon>
        <taxon>Metazoa</taxon>
        <taxon>Echinodermata</taxon>
        <taxon>Eleutherozoa</taxon>
        <taxon>Echinozoa</taxon>
        <taxon>Holothuroidea</taxon>
        <taxon>Aspidochirotacea</taxon>
        <taxon>Aspidochirotida</taxon>
        <taxon>Holothuriidae</taxon>
        <taxon>Holothuria</taxon>
    </lineage>
</organism>
<dbReference type="Pfam" id="PF26215">
    <property type="entry name" value="HTH_animal"/>
    <property type="match status" value="1"/>
</dbReference>
<dbReference type="AlphaFoldDB" id="A0A9Q1CL06"/>
<gene>
    <name evidence="3" type="ORF">HOLleu_05672</name>
</gene>
<keyword evidence="1" id="KW-0732">Signal</keyword>
<evidence type="ECO:0000313" key="3">
    <source>
        <dbReference type="EMBL" id="KAJ8046851.1"/>
    </source>
</evidence>
<dbReference type="Proteomes" id="UP001152320">
    <property type="component" value="Chromosome 2"/>
</dbReference>
<reference evidence="3" key="1">
    <citation type="submission" date="2021-10" db="EMBL/GenBank/DDBJ databases">
        <title>Tropical sea cucumber genome reveals ecological adaptation and Cuvierian tubules defense mechanism.</title>
        <authorList>
            <person name="Chen T."/>
        </authorList>
    </citation>
    <scope>NUCLEOTIDE SEQUENCE</scope>
    <source>
        <strain evidence="3">Nanhai2018</strain>
        <tissue evidence="3">Muscle</tissue>
    </source>
</reference>
<proteinExistence type="predicted"/>
<evidence type="ECO:0000313" key="4">
    <source>
        <dbReference type="Proteomes" id="UP001152320"/>
    </source>
</evidence>
<dbReference type="EMBL" id="JAIZAY010000002">
    <property type="protein sequence ID" value="KAJ8046851.1"/>
    <property type="molecule type" value="Genomic_DNA"/>
</dbReference>
<feature type="signal peptide" evidence="1">
    <location>
        <begin position="1"/>
        <end position="16"/>
    </location>
</feature>
<protein>
    <recommendedName>
        <fullName evidence="2">Helix-turn-helix domain-containing protein</fullName>
    </recommendedName>
</protein>